<keyword evidence="1" id="KW-0472">Membrane</keyword>
<evidence type="ECO:0000256" key="1">
    <source>
        <dbReference type="SAM" id="Phobius"/>
    </source>
</evidence>
<feature type="transmembrane region" description="Helical" evidence="1">
    <location>
        <begin position="12"/>
        <end position="31"/>
    </location>
</feature>
<dbReference type="RefSeq" id="WP_130646600.1">
    <property type="nucleotide sequence ID" value="NZ_PGCL01000002.1"/>
</dbReference>
<dbReference type="Proteomes" id="UP000292580">
    <property type="component" value="Unassembled WGS sequence"/>
</dbReference>
<sequence>MDVSIPQLRDLLFPMEWFVRFYILAFIVWLAEPMYPGSQFSYLLLIYFLWFVMAITFAWQVIVTVRFVRDHRRE</sequence>
<gene>
    <name evidence="2" type="ORF">CUJ86_05735</name>
</gene>
<feature type="transmembrane region" description="Helical" evidence="1">
    <location>
        <begin position="43"/>
        <end position="68"/>
    </location>
</feature>
<evidence type="ECO:0000313" key="2">
    <source>
        <dbReference type="EMBL" id="TAJ44793.1"/>
    </source>
</evidence>
<proteinExistence type="predicted"/>
<keyword evidence="1" id="KW-0812">Transmembrane</keyword>
<dbReference type="OrthoDB" id="110023at2157"/>
<organism evidence="2 3">
    <name type="scientific">Methanofollis fontis</name>
    <dbReference type="NCBI Taxonomy" id="2052832"/>
    <lineage>
        <taxon>Archaea</taxon>
        <taxon>Methanobacteriati</taxon>
        <taxon>Methanobacteriota</taxon>
        <taxon>Stenosarchaea group</taxon>
        <taxon>Methanomicrobia</taxon>
        <taxon>Methanomicrobiales</taxon>
        <taxon>Methanomicrobiaceae</taxon>
        <taxon>Methanofollis</taxon>
    </lineage>
</organism>
<dbReference type="AlphaFoldDB" id="A0A483CTR0"/>
<evidence type="ECO:0000313" key="3">
    <source>
        <dbReference type="Proteomes" id="UP000292580"/>
    </source>
</evidence>
<name>A0A483CTR0_9EURY</name>
<accession>A0A483CTR0</accession>
<comment type="caution">
    <text evidence="2">The sequence shown here is derived from an EMBL/GenBank/DDBJ whole genome shotgun (WGS) entry which is preliminary data.</text>
</comment>
<dbReference type="EMBL" id="PGCL01000002">
    <property type="protein sequence ID" value="TAJ44793.1"/>
    <property type="molecule type" value="Genomic_DNA"/>
</dbReference>
<keyword evidence="3" id="KW-1185">Reference proteome</keyword>
<reference evidence="2 3" key="1">
    <citation type="submission" date="2017-11" db="EMBL/GenBank/DDBJ databases">
        <title>Isolation and Characterization of Methanofollis Species from Methane Seep Offshore SW Taiwan.</title>
        <authorList>
            <person name="Teng N.-H."/>
            <person name="Lai M.-C."/>
            <person name="Chen S.-C."/>
        </authorList>
    </citation>
    <scope>NUCLEOTIDE SEQUENCE [LARGE SCALE GENOMIC DNA]</scope>
    <source>
        <strain evidence="2 3">FWC-SCC2</strain>
    </source>
</reference>
<keyword evidence="1" id="KW-1133">Transmembrane helix</keyword>
<protein>
    <submittedName>
        <fullName evidence="2">Uncharacterized protein</fullName>
    </submittedName>
</protein>